<keyword evidence="2" id="KW-1185">Reference proteome</keyword>
<accession>A0A562HVA9</accession>
<protein>
    <submittedName>
        <fullName evidence="1">Uncharacterized protein</fullName>
    </submittedName>
</protein>
<sequence length="94" mass="10476">MSVDPYRFSYTSYEALDRAGVGWQAALHVLTASRPRIVRHIGAVMHVVGAVPDGRLLAVALIEETDDEYVVVGARWLDKDEAQPLRKLMERGGR</sequence>
<dbReference type="EMBL" id="VLKE01000002">
    <property type="protein sequence ID" value="TWH62253.1"/>
    <property type="molecule type" value="Genomic_DNA"/>
</dbReference>
<dbReference type="RefSeq" id="WP_145777871.1">
    <property type="nucleotide sequence ID" value="NZ_BAAATQ010000390.1"/>
</dbReference>
<dbReference type="OrthoDB" id="3296290at2"/>
<evidence type="ECO:0000313" key="1">
    <source>
        <dbReference type="EMBL" id="TWH62253.1"/>
    </source>
</evidence>
<proteinExistence type="predicted"/>
<organism evidence="1 2">
    <name type="scientific">Micromonospora olivasterospora</name>
    <dbReference type="NCBI Taxonomy" id="1880"/>
    <lineage>
        <taxon>Bacteria</taxon>
        <taxon>Bacillati</taxon>
        <taxon>Actinomycetota</taxon>
        <taxon>Actinomycetes</taxon>
        <taxon>Micromonosporales</taxon>
        <taxon>Micromonosporaceae</taxon>
        <taxon>Micromonospora</taxon>
    </lineage>
</organism>
<name>A0A562HVA9_MICOL</name>
<evidence type="ECO:0000313" key="2">
    <source>
        <dbReference type="Proteomes" id="UP000319825"/>
    </source>
</evidence>
<gene>
    <name evidence="1" type="ORF">JD77_06303</name>
</gene>
<comment type="caution">
    <text evidence="1">The sequence shown here is derived from an EMBL/GenBank/DDBJ whole genome shotgun (WGS) entry which is preliminary data.</text>
</comment>
<reference evidence="1 2" key="1">
    <citation type="submission" date="2019-07" db="EMBL/GenBank/DDBJ databases">
        <title>R&amp;d 2014.</title>
        <authorList>
            <person name="Klenk H.-P."/>
        </authorList>
    </citation>
    <scope>NUCLEOTIDE SEQUENCE [LARGE SCALE GENOMIC DNA]</scope>
    <source>
        <strain evidence="1 2">DSM 43868</strain>
    </source>
</reference>
<dbReference type="AlphaFoldDB" id="A0A562HVA9"/>
<dbReference type="Proteomes" id="UP000319825">
    <property type="component" value="Unassembled WGS sequence"/>
</dbReference>